<proteinExistence type="predicted"/>
<dbReference type="EMBL" id="DSEU01000059">
    <property type="protein sequence ID" value="HEM67613.1"/>
    <property type="molecule type" value="Genomic_DNA"/>
</dbReference>
<evidence type="ECO:0000313" key="1">
    <source>
        <dbReference type="EMBL" id="HEM67613.1"/>
    </source>
</evidence>
<accession>A0A7J2U5S3</accession>
<dbReference type="AlphaFoldDB" id="A0A7J2U5S3"/>
<organism evidence="1">
    <name type="scientific">Ignisphaera aggregans</name>
    <dbReference type="NCBI Taxonomy" id="334771"/>
    <lineage>
        <taxon>Archaea</taxon>
        <taxon>Thermoproteota</taxon>
        <taxon>Thermoprotei</taxon>
        <taxon>Desulfurococcales</taxon>
        <taxon>Desulfurococcaceae</taxon>
        <taxon>Ignisphaera</taxon>
    </lineage>
</organism>
<gene>
    <name evidence="1" type="ORF">ENO26_08660</name>
</gene>
<reference evidence="1" key="1">
    <citation type="journal article" date="2020" name="mSystems">
        <title>Genome- and Community-Level Interaction Insights into Carbon Utilization and Element Cycling Functions of Hydrothermarchaeota in Hydrothermal Sediment.</title>
        <authorList>
            <person name="Zhou Z."/>
            <person name="Liu Y."/>
            <person name="Xu W."/>
            <person name="Pan J."/>
            <person name="Luo Z.H."/>
            <person name="Li M."/>
        </authorList>
    </citation>
    <scope>NUCLEOTIDE SEQUENCE [LARGE SCALE GENOMIC DNA]</scope>
    <source>
        <strain evidence="1">SpSt-125</strain>
    </source>
</reference>
<sequence length="70" mass="7995">MVIPKEIVEEDLTICTALIDKDKDVIRANDDKYLHIRDKSSFAKICIHNLYVASRSVAINYSSDRVSQEP</sequence>
<comment type="caution">
    <text evidence="1">The sequence shown here is derived from an EMBL/GenBank/DDBJ whole genome shotgun (WGS) entry which is preliminary data.</text>
</comment>
<name>A0A7J2U5S3_9CREN</name>
<protein>
    <submittedName>
        <fullName evidence="1">Uncharacterized protein</fullName>
    </submittedName>
</protein>